<proteinExistence type="inferred from homology"/>
<evidence type="ECO:0000259" key="9">
    <source>
        <dbReference type="Pfam" id="PF12704"/>
    </source>
</evidence>
<keyword evidence="2" id="KW-1003">Cell membrane</keyword>
<dbReference type="AlphaFoldDB" id="A0A9D2M1K1"/>
<feature type="transmembrane region" description="Helical" evidence="7">
    <location>
        <begin position="346"/>
        <end position="368"/>
    </location>
</feature>
<sequence>MLIFENILLAISGLWANKMRALLTMLGIIIGISSVIGIMTVGDSMQSSVTSSMQSMGASNITVSLTQKSDSDVYDGGATLMFRRQSWSDEDLMTDAMIEDYLKYYGDQVEAIGLSEQVGSKEIVEGDQSVTVTLTGGNVEYQTVQNIEIQRGRFFTQEDVEKERAVAIVSDVLCENLFPGQDPIGKTVSVTQGTKIYTFYIIGTYEYEDMGMVLGSTDAIPETAMYIPISVAKSMKHSAAGYSSFTVVGKAEVDAKALLEDTNNFFASYYTRNNSYTARATSLESVMEMMQEMMGTLSLAIAVIAGISLLVGGVGVMNIMLVSITERTREIGTRKALGATNGSIRVQFIVESVIICLFGGIIGIAVGAGLGSAGANLLGYAATPSVKAIVTAVTFSVAIGVFFGYYPANKAAKLDPIEALRYE</sequence>
<evidence type="ECO:0000256" key="3">
    <source>
        <dbReference type="ARBA" id="ARBA00022692"/>
    </source>
</evidence>
<dbReference type="EMBL" id="DWYA01000007">
    <property type="protein sequence ID" value="HJB38864.1"/>
    <property type="molecule type" value="Genomic_DNA"/>
</dbReference>
<dbReference type="InterPro" id="IPR003838">
    <property type="entry name" value="ABC3_permease_C"/>
</dbReference>
<reference evidence="10" key="1">
    <citation type="journal article" date="2021" name="PeerJ">
        <title>Extensive microbial diversity within the chicken gut microbiome revealed by metagenomics and culture.</title>
        <authorList>
            <person name="Gilroy R."/>
            <person name="Ravi A."/>
            <person name="Getino M."/>
            <person name="Pursley I."/>
            <person name="Horton D.L."/>
            <person name="Alikhan N.F."/>
            <person name="Baker D."/>
            <person name="Gharbi K."/>
            <person name="Hall N."/>
            <person name="Watson M."/>
            <person name="Adriaenssens E.M."/>
            <person name="Foster-Nyarko E."/>
            <person name="Jarju S."/>
            <person name="Secka A."/>
            <person name="Antonio M."/>
            <person name="Oren A."/>
            <person name="Chaudhuri R.R."/>
            <person name="La Ragione R."/>
            <person name="Hildebrand F."/>
            <person name="Pallen M.J."/>
        </authorList>
    </citation>
    <scope>NUCLEOTIDE SEQUENCE</scope>
    <source>
        <strain evidence="10">ChiBcec8-14828</strain>
    </source>
</reference>
<comment type="similarity">
    <text evidence="6">Belongs to the ABC-4 integral membrane protein family.</text>
</comment>
<evidence type="ECO:0000256" key="7">
    <source>
        <dbReference type="SAM" id="Phobius"/>
    </source>
</evidence>
<evidence type="ECO:0000256" key="6">
    <source>
        <dbReference type="ARBA" id="ARBA00038076"/>
    </source>
</evidence>
<comment type="subcellular location">
    <subcellularLocation>
        <location evidence="1">Cell membrane</location>
        <topology evidence="1">Multi-pass membrane protein</topology>
    </subcellularLocation>
</comment>
<dbReference type="GO" id="GO:0022857">
    <property type="term" value="F:transmembrane transporter activity"/>
    <property type="evidence" value="ECO:0007669"/>
    <property type="project" value="TreeGrafter"/>
</dbReference>
<dbReference type="Pfam" id="PF12704">
    <property type="entry name" value="MacB_PCD"/>
    <property type="match status" value="1"/>
</dbReference>
<evidence type="ECO:0000259" key="8">
    <source>
        <dbReference type="Pfam" id="PF02687"/>
    </source>
</evidence>
<dbReference type="InterPro" id="IPR050250">
    <property type="entry name" value="Macrolide_Exporter_MacB"/>
</dbReference>
<dbReference type="InterPro" id="IPR025857">
    <property type="entry name" value="MacB_PCD"/>
</dbReference>
<evidence type="ECO:0000256" key="5">
    <source>
        <dbReference type="ARBA" id="ARBA00023136"/>
    </source>
</evidence>
<evidence type="ECO:0000313" key="10">
    <source>
        <dbReference type="EMBL" id="HJB38864.1"/>
    </source>
</evidence>
<dbReference type="PANTHER" id="PTHR30572">
    <property type="entry name" value="MEMBRANE COMPONENT OF TRANSPORTER-RELATED"/>
    <property type="match status" value="1"/>
</dbReference>
<dbReference type="PANTHER" id="PTHR30572:SF4">
    <property type="entry name" value="ABC TRANSPORTER PERMEASE YTRF"/>
    <property type="match status" value="1"/>
</dbReference>
<evidence type="ECO:0000256" key="4">
    <source>
        <dbReference type="ARBA" id="ARBA00022989"/>
    </source>
</evidence>
<protein>
    <submittedName>
        <fullName evidence="10">ABC transporter permease</fullName>
    </submittedName>
</protein>
<feature type="transmembrane region" description="Helical" evidence="7">
    <location>
        <begin position="21"/>
        <end position="42"/>
    </location>
</feature>
<keyword evidence="5 7" id="KW-0472">Membrane</keyword>
<feature type="domain" description="MacB-like periplasmic core" evidence="9">
    <location>
        <begin position="22"/>
        <end position="261"/>
    </location>
</feature>
<evidence type="ECO:0000256" key="2">
    <source>
        <dbReference type="ARBA" id="ARBA00022475"/>
    </source>
</evidence>
<organism evidence="10 11">
    <name type="scientific">Candidatus Ruthenibacterium avium</name>
    <dbReference type="NCBI Taxonomy" id="2838751"/>
    <lineage>
        <taxon>Bacteria</taxon>
        <taxon>Bacillati</taxon>
        <taxon>Bacillota</taxon>
        <taxon>Clostridia</taxon>
        <taxon>Eubacteriales</taxon>
        <taxon>Oscillospiraceae</taxon>
        <taxon>Ruthenibacterium</taxon>
    </lineage>
</organism>
<keyword evidence="4 7" id="KW-1133">Transmembrane helix</keyword>
<name>A0A9D2M1K1_9FIRM</name>
<feature type="transmembrane region" description="Helical" evidence="7">
    <location>
        <begin position="388"/>
        <end position="406"/>
    </location>
</feature>
<accession>A0A9D2M1K1</accession>
<reference evidence="10" key="2">
    <citation type="submission" date="2021-04" db="EMBL/GenBank/DDBJ databases">
        <authorList>
            <person name="Gilroy R."/>
        </authorList>
    </citation>
    <scope>NUCLEOTIDE SEQUENCE</scope>
    <source>
        <strain evidence="10">ChiBcec8-14828</strain>
    </source>
</reference>
<evidence type="ECO:0000313" key="11">
    <source>
        <dbReference type="Proteomes" id="UP000824209"/>
    </source>
</evidence>
<comment type="caution">
    <text evidence="10">The sequence shown here is derived from an EMBL/GenBank/DDBJ whole genome shotgun (WGS) entry which is preliminary data.</text>
</comment>
<feature type="domain" description="ABC3 transporter permease C-terminal" evidence="8">
    <location>
        <begin position="303"/>
        <end position="416"/>
    </location>
</feature>
<feature type="transmembrane region" description="Helical" evidence="7">
    <location>
        <begin position="297"/>
        <end position="325"/>
    </location>
</feature>
<dbReference type="Pfam" id="PF02687">
    <property type="entry name" value="FtsX"/>
    <property type="match status" value="1"/>
</dbReference>
<dbReference type="GO" id="GO:0005886">
    <property type="term" value="C:plasma membrane"/>
    <property type="evidence" value="ECO:0007669"/>
    <property type="project" value="UniProtKB-SubCell"/>
</dbReference>
<keyword evidence="3 7" id="KW-0812">Transmembrane</keyword>
<evidence type="ECO:0000256" key="1">
    <source>
        <dbReference type="ARBA" id="ARBA00004651"/>
    </source>
</evidence>
<gene>
    <name evidence="10" type="ORF">H9943_00525</name>
</gene>
<dbReference type="Proteomes" id="UP000824209">
    <property type="component" value="Unassembled WGS sequence"/>
</dbReference>